<dbReference type="EMBL" id="JABTTY010000001">
    <property type="protein sequence ID" value="MBE7525224.1"/>
    <property type="molecule type" value="Genomic_DNA"/>
</dbReference>
<feature type="domain" description="SH3b" evidence="2">
    <location>
        <begin position="34"/>
        <end position="96"/>
    </location>
</feature>
<feature type="signal peptide" evidence="1">
    <location>
        <begin position="1"/>
        <end position="22"/>
    </location>
</feature>
<sequence length="261" mass="28942">MKIIVPFITLTALFFGMLPAHAGGCYVDPVIEYSGSGSITSAVFLRDEACMDGSIVLGTVPSGASVSIIGFTDGWYRIEWNGARGWIGMQFAKNDASKTGKIWASYREYMDTLPSIKPGTSSPVSTPYTSDPTMLSRTRGYILLQVQSHGEAWYVDPVTEKRYYMKDGPTAYQMMRSFGLGVSEKDYAAMAGGNWTIKNRLRGRIILRVQEHGEAYYVHPHTLEMHYLKNGDEAYRVMRLYSLGITNADLGSIAEATIPLK</sequence>
<evidence type="ECO:0000256" key="1">
    <source>
        <dbReference type="SAM" id="SignalP"/>
    </source>
</evidence>
<dbReference type="Pfam" id="PF08239">
    <property type="entry name" value="SH3_3"/>
    <property type="match status" value="1"/>
</dbReference>
<keyword evidence="1" id="KW-0732">Signal</keyword>
<dbReference type="Gene3D" id="2.30.30.40">
    <property type="entry name" value="SH3 Domains"/>
    <property type="match status" value="1"/>
</dbReference>
<comment type="caution">
    <text evidence="3">The sequence shown here is derived from an EMBL/GenBank/DDBJ whole genome shotgun (WGS) entry which is preliminary data.</text>
</comment>
<evidence type="ECO:0000259" key="2">
    <source>
        <dbReference type="PROSITE" id="PS51781"/>
    </source>
</evidence>
<name>A0A928TSC1_UNCKA</name>
<dbReference type="InterPro" id="IPR003646">
    <property type="entry name" value="SH3-like_bac-type"/>
</dbReference>
<dbReference type="AlphaFoldDB" id="A0A928TSC1"/>
<accession>A0A928TSC1</accession>
<evidence type="ECO:0000313" key="3">
    <source>
        <dbReference type="EMBL" id="MBE7525224.1"/>
    </source>
</evidence>
<gene>
    <name evidence="3" type="ORF">HS096_02425</name>
</gene>
<feature type="chain" id="PRO_5036812733" evidence="1">
    <location>
        <begin position="23"/>
        <end position="261"/>
    </location>
</feature>
<evidence type="ECO:0000313" key="4">
    <source>
        <dbReference type="Proteomes" id="UP000710385"/>
    </source>
</evidence>
<dbReference type="Proteomes" id="UP000710385">
    <property type="component" value="Unassembled WGS sequence"/>
</dbReference>
<protein>
    <submittedName>
        <fullName evidence="3">SH3 domain-containing protein</fullName>
    </submittedName>
</protein>
<reference evidence="3" key="1">
    <citation type="submission" date="2020-05" db="EMBL/GenBank/DDBJ databases">
        <title>High-Quality Genomes of Partial-Nitritation/Anammox System by Hierarchical Clustering Based Hybrid Assembly.</title>
        <authorList>
            <person name="Liu L."/>
            <person name="Wang Y."/>
            <person name="Che Y."/>
            <person name="Chen Y."/>
            <person name="Xia Y."/>
            <person name="Luo R."/>
            <person name="Cheng S.H."/>
            <person name="Zheng C."/>
            <person name="Zhang T."/>
        </authorList>
    </citation>
    <scope>NUCLEOTIDE SEQUENCE</scope>
    <source>
        <strain evidence="3">H1_PAT1</strain>
    </source>
</reference>
<dbReference type="SMART" id="SM00287">
    <property type="entry name" value="SH3b"/>
    <property type="match status" value="1"/>
</dbReference>
<dbReference type="PROSITE" id="PS51781">
    <property type="entry name" value="SH3B"/>
    <property type="match status" value="1"/>
</dbReference>
<proteinExistence type="predicted"/>
<organism evidence="3 4">
    <name type="scientific">candidate division WWE3 bacterium</name>
    <dbReference type="NCBI Taxonomy" id="2053526"/>
    <lineage>
        <taxon>Bacteria</taxon>
        <taxon>Katanobacteria</taxon>
    </lineage>
</organism>